<accession>A0A369BQ84</accession>
<sequence>MNTLTAQSPILLETHNIQKSFMGHVALGDVSFSLRGGECLALVGENGAGKSTLMKILSGVYKRDHGLIKIKGQEVQIGDPKAAQKLGISIIHQELQLIPDLTVYENIFLGREYGKAGIINDAEMIRQTRKLLDSIEVAIDPKSLVRQLTIAEQQVVEISKALSQNADIIIMDEPTASLSLTEVQQLFGIIHQLKREGKGIIYISHRLEELRGIAERICVLRDGTLVKELPCDAEVDEIIEHMVGRKITNLYPELNSEIGNCLLEVDNLSDSQILSDVSMQIREGEVVGVSGLMGSGQTQLARAIYGLTKRIKGEIRIEGQSYKNPSPQRSIRLGLGLVSEDRKDEGLVLGMSIASNTTLSNLEPALNKLRMIDSRKENQIAEQYRGKLKIKSVNCLQEVILLSGGNQQKVVLAKVMMTNPKVIIMCEPTRGVDVNAKVEIYNLIDQFVREKKAVLLISSELPEILGLSHRVLVMDKGKIVAEFSHQEATQEKIMYYATGGNLIEGGEADDK</sequence>
<dbReference type="InterPro" id="IPR027417">
    <property type="entry name" value="P-loop_NTPase"/>
</dbReference>
<dbReference type="FunFam" id="3.40.50.300:FF:000127">
    <property type="entry name" value="Ribose import ATP-binding protein RbsA"/>
    <property type="match status" value="1"/>
</dbReference>
<evidence type="ECO:0000259" key="10">
    <source>
        <dbReference type="PROSITE" id="PS50893"/>
    </source>
</evidence>
<dbReference type="Pfam" id="PF00005">
    <property type="entry name" value="ABC_tran"/>
    <property type="match status" value="2"/>
</dbReference>
<comment type="caution">
    <text evidence="11">The sequence shown here is derived from an EMBL/GenBank/DDBJ whole genome shotgun (WGS) entry which is preliminary data.</text>
</comment>
<evidence type="ECO:0000256" key="5">
    <source>
        <dbReference type="ARBA" id="ARBA00022737"/>
    </source>
</evidence>
<evidence type="ECO:0000256" key="7">
    <source>
        <dbReference type="ARBA" id="ARBA00022840"/>
    </source>
</evidence>
<keyword evidence="12" id="KW-1185">Reference proteome</keyword>
<dbReference type="InterPro" id="IPR003593">
    <property type="entry name" value="AAA+_ATPase"/>
</dbReference>
<evidence type="ECO:0000256" key="8">
    <source>
        <dbReference type="ARBA" id="ARBA00022967"/>
    </source>
</evidence>
<dbReference type="AlphaFoldDB" id="A0A369BQ84"/>
<keyword evidence="8" id="KW-1278">Translocase</keyword>
<protein>
    <submittedName>
        <fullName evidence="11">Ribose transport system ATP-binding protein</fullName>
    </submittedName>
</protein>
<keyword evidence="9" id="KW-0472">Membrane</keyword>
<evidence type="ECO:0000256" key="2">
    <source>
        <dbReference type="ARBA" id="ARBA00022448"/>
    </source>
</evidence>
<evidence type="ECO:0000256" key="4">
    <source>
        <dbReference type="ARBA" id="ARBA00022597"/>
    </source>
</evidence>
<keyword evidence="4" id="KW-0762">Sugar transport</keyword>
<keyword evidence="7 11" id="KW-0067">ATP-binding</keyword>
<dbReference type="RefSeq" id="WP_220270894.1">
    <property type="nucleotide sequence ID" value="NZ_QPJW01000001.1"/>
</dbReference>
<dbReference type="PANTHER" id="PTHR43790">
    <property type="entry name" value="CARBOHYDRATE TRANSPORT ATP-BINDING PROTEIN MG119-RELATED"/>
    <property type="match status" value="1"/>
</dbReference>
<dbReference type="SMART" id="SM00382">
    <property type="entry name" value="AAA"/>
    <property type="match status" value="2"/>
</dbReference>
<gene>
    <name evidence="11" type="ORF">DFP94_1011150</name>
</gene>
<feature type="domain" description="ABC transporter" evidence="10">
    <location>
        <begin position="12"/>
        <end position="247"/>
    </location>
</feature>
<name>A0A369BQ84_9BACL</name>
<dbReference type="InterPro" id="IPR017871">
    <property type="entry name" value="ABC_transporter-like_CS"/>
</dbReference>
<dbReference type="PROSITE" id="PS50893">
    <property type="entry name" value="ABC_TRANSPORTER_2"/>
    <property type="match status" value="2"/>
</dbReference>
<evidence type="ECO:0000313" key="12">
    <source>
        <dbReference type="Proteomes" id="UP000253090"/>
    </source>
</evidence>
<dbReference type="GO" id="GO:0016887">
    <property type="term" value="F:ATP hydrolysis activity"/>
    <property type="evidence" value="ECO:0007669"/>
    <property type="project" value="InterPro"/>
</dbReference>
<dbReference type="Proteomes" id="UP000253090">
    <property type="component" value="Unassembled WGS sequence"/>
</dbReference>
<dbReference type="GO" id="GO:0005886">
    <property type="term" value="C:plasma membrane"/>
    <property type="evidence" value="ECO:0007669"/>
    <property type="project" value="UniProtKB-SubCell"/>
</dbReference>
<dbReference type="PROSITE" id="PS00211">
    <property type="entry name" value="ABC_TRANSPORTER_1"/>
    <property type="match status" value="1"/>
</dbReference>
<evidence type="ECO:0000256" key="1">
    <source>
        <dbReference type="ARBA" id="ARBA00004202"/>
    </source>
</evidence>
<dbReference type="GO" id="GO:0005524">
    <property type="term" value="F:ATP binding"/>
    <property type="evidence" value="ECO:0007669"/>
    <property type="project" value="UniProtKB-KW"/>
</dbReference>
<dbReference type="SUPFAM" id="SSF52540">
    <property type="entry name" value="P-loop containing nucleoside triphosphate hydrolases"/>
    <property type="match status" value="2"/>
</dbReference>
<keyword evidence="5" id="KW-0677">Repeat</keyword>
<evidence type="ECO:0000256" key="6">
    <source>
        <dbReference type="ARBA" id="ARBA00022741"/>
    </source>
</evidence>
<evidence type="ECO:0000256" key="9">
    <source>
        <dbReference type="ARBA" id="ARBA00023136"/>
    </source>
</evidence>
<evidence type="ECO:0000256" key="3">
    <source>
        <dbReference type="ARBA" id="ARBA00022475"/>
    </source>
</evidence>
<evidence type="ECO:0000313" key="11">
    <source>
        <dbReference type="EMBL" id="RCX23551.1"/>
    </source>
</evidence>
<dbReference type="CDD" id="cd03215">
    <property type="entry name" value="ABC_Carb_Monos_II"/>
    <property type="match status" value="1"/>
</dbReference>
<comment type="subcellular location">
    <subcellularLocation>
        <location evidence="1">Cell membrane</location>
        <topology evidence="1">Peripheral membrane protein</topology>
    </subcellularLocation>
</comment>
<dbReference type="InterPro" id="IPR050107">
    <property type="entry name" value="ABC_carbohydrate_import_ATPase"/>
</dbReference>
<dbReference type="InterPro" id="IPR003439">
    <property type="entry name" value="ABC_transporter-like_ATP-bd"/>
</dbReference>
<dbReference type="CDD" id="cd03216">
    <property type="entry name" value="ABC_Carb_Monos_I"/>
    <property type="match status" value="1"/>
</dbReference>
<organism evidence="11 12">
    <name type="scientific">Fontibacillus phaseoli</name>
    <dbReference type="NCBI Taxonomy" id="1416533"/>
    <lineage>
        <taxon>Bacteria</taxon>
        <taxon>Bacillati</taxon>
        <taxon>Bacillota</taxon>
        <taxon>Bacilli</taxon>
        <taxon>Bacillales</taxon>
        <taxon>Paenibacillaceae</taxon>
        <taxon>Fontibacillus</taxon>
    </lineage>
</organism>
<dbReference type="EMBL" id="QPJW01000001">
    <property type="protein sequence ID" value="RCX23551.1"/>
    <property type="molecule type" value="Genomic_DNA"/>
</dbReference>
<proteinExistence type="predicted"/>
<reference evidence="11 12" key="1">
    <citation type="submission" date="2018-07" db="EMBL/GenBank/DDBJ databases">
        <title>Genomic Encyclopedia of Type Strains, Phase III (KMG-III): the genomes of soil and plant-associated and newly described type strains.</title>
        <authorList>
            <person name="Whitman W."/>
        </authorList>
    </citation>
    <scope>NUCLEOTIDE SEQUENCE [LARGE SCALE GENOMIC DNA]</scope>
    <source>
        <strain evidence="11 12">CECT 8333</strain>
    </source>
</reference>
<dbReference type="PANTHER" id="PTHR43790:SF3">
    <property type="entry name" value="D-ALLOSE IMPORT ATP-BINDING PROTEIN ALSA-RELATED"/>
    <property type="match status" value="1"/>
</dbReference>
<keyword evidence="6" id="KW-0547">Nucleotide-binding</keyword>
<feature type="domain" description="ABC transporter" evidence="10">
    <location>
        <begin position="245"/>
        <end position="501"/>
    </location>
</feature>
<keyword evidence="2" id="KW-0813">Transport</keyword>
<dbReference type="Gene3D" id="3.40.50.300">
    <property type="entry name" value="P-loop containing nucleotide triphosphate hydrolases"/>
    <property type="match status" value="2"/>
</dbReference>
<keyword evidence="3" id="KW-1003">Cell membrane</keyword>